<evidence type="ECO:0000313" key="2">
    <source>
        <dbReference type="EMBL" id="CAD2213667.1"/>
    </source>
</evidence>
<feature type="compositionally biased region" description="Basic and acidic residues" evidence="1">
    <location>
        <begin position="62"/>
        <end position="75"/>
    </location>
</feature>
<dbReference type="EMBL" id="LR877146">
    <property type="protein sequence ID" value="CAD2213667.1"/>
    <property type="molecule type" value="Genomic_DNA"/>
</dbReference>
<sequence length="464" mass="50205">MAKQLLVQAPTATRLTPESSGGKTEPVKTIGIIKPSRAAGKEGSTRSSATATFLVTTNPEKMSQREKDLLERNENNRVSFFSRPRSNPNNRNNNNKNSSDLADSSLSSVIQDSGNSPTNSASEPELKLVPPFGSAPSVTSGCTGKENETKKKPSVKITARRKGPPLPLPPPPPAGILVHQRVYVSRNTLANHVAQLKRDNPNRRIPYRQLKGNRPSADWSKPVVHYNNTLQDIFDEEDEEAEEETAGVREDTYNLFGTTDEVVLPVALQTGTGGAAPRSLQIPSKDTSPGKPKAPLSPDSELLAGFDEYSKKQEMKAADVSKAKNTNVCLLSDDSGNIVMKPMLKVQGKNNNNPKLLSPIDKTPLFGDFHRDSISDPNNNSLTKKERLASLHAFSPLGKEKLIVDAVANSNSFSITSLTRRNAGKTGTPSAAPIPSKTSPAEGSHNNSLLVNEDSLKEYVKFVD</sequence>
<dbReference type="AlphaFoldDB" id="A0A7G2C4J7"/>
<feature type="compositionally biased region" description="Polar residues" evidence="1">
    <location>
        <begin position="419"/>
        <end position="429"/>
    </location>
</feature>
<keyword evidence="3" id="KW-1185">Reference proteome</keyword>
<dbReference type="Proteomes" id="UP000515908">
    <property type="component" value="Chromosome 02"/>
</dbReference>
<feature type="compositionally biased region" description="Polar residues" evidence="1">
    <location>
        <begin position="45"/>
        <end position="61"/>
    </location>
</feature>
<feature type="compositionally biased region" description="Polar residues" evidence="1">
    <location>
        <begin position="10"/>
        <end position="22"/>
    </location>
</feature>
<evidence type="ECO:0000313" key="3">
    <source>
        <dbReference type="Proteomes" id="UP000515908"/>
    </source>
</evidence>
<organism evidence="2 3">
    <name type="scientific">Angomonas deanei</name>
    <dbReference type="NCBI Taxonomy" id="59799"/>
    <lineage>
        <taxon>Eukaryota</taxon>
        <taxon>Discoba</taxon>
        <taxon>Euglenozoa</taxon>
        <taxon>Kinetoplastea</taxon>
        <taxon>Metakinetoplastina</taxon>
        <taxon>Trypanosomatida</taxon>
        <taxon>Trypanosomatidae</taxon>
        <taxon>Strigomonadinae</taxon>
        <taxon>Angomonas</taxon>
    </lineage>
</organism>
<gene>
    <name evidence="2" type="ORF">ADEAN_000111000</name>
</gene>
<feature type="compositionally biased region" description="Low complexity" evidence="1">
    <location>
        <begin position="82"/>
        <end position="108"/>
    </location>
</feature>
<reference evidence="2 3" key="1">
    <citation type="submission" date="2020-08" db="EMBL/GenBank/DDBJ databases">
        <authorList>
            <person name="Newling K."/>
            <person name="Davey J."/>
            <person name="Forrester S."/>
        </authorList>
    </citation>
    <scope>NUCLEOTIDE SEQUENCE [LARGE SCALE GENOMIC DNA]</scope>
    <source>
        <strain evidence="3">Crithidia deanei Carvalho (ATCC PRA-265)</strain>
    </source>
</reference>
<feature type="compositionally biased region" description="Polar residues" evidence="1">
    <location>
        <begin position="436"/>
        <end position="450"/>
    </location>
</feature>
<evidence type="ECO:0000256" key="1">
    <source>
        <dbReference type="SAM" id="MobiDB-lite"/>
    </source>
</evidence>
<name>A0A7G2C4J7_9TRYP</name>
<feature type="region of interest" description="Disordered" evidence="1">
    <location>
        <begin position="419"/>
        <end position="450"/>
    </location>
</feature>
<proteinExistence type="predicted"/>
<feature type="compositionally biased region" description="Polar residues" evidence="1">
    <location>
        <begin position="109"/>
        <end position="122"/>
    </location>
</feature>
<dbReference type="VEuPathDB" id="TriTrypDB:ADEAN_000111000"/>
<feature type="region of interest" description="Disordered" evidence="1">
    <location>
        <begin position="1"/>
        <end position="171"/>
    </location>
</feature>
<accession>A0A7G2C4J7</accession>
<feature type="region of interest" description="Disordered" evidence="1">
    <location>
        <begin position="272"/>
        <end position="300"/>
    </location>
</feature>
<protein>
    <submittedName>
        <fullName evidence="2">Uncharacterized protein</fullName>
    </submittedName>
</protein>
<feature type="compositionally biased region" description="Basic residues" evidence="1">
    <location>
        <begin position="152"/>
        <end position="163"/>
    </location>
</feature>